<evidence type="ECO:0000313" key="1">
    <source>
        <dbReference type="EMBL" id="PZM10196.1"/>
    </source>
</evidence>
<gene>
    <name evidence="1" type="ORF">CPY51_23850</name>
</gene>
<sequence length="60" mass="6951">MIVTKLELWRSERGARPAALLDTKQKHVVEIECVHCHSHFFRWTATASAYGRCEHCSTDH</sequence>
<dbReference type="OrthoDB" id="8373881at2"/>
<dbReference type="AlphaFoldDB" id="A0A2W4E3F6"/>
<dbReference type="RefSeq" id="WP_111162732.1">
    <property type="nucleotide sequence ID" value="NZ_PCDP01000053.1"/>
</dbReference>
<protein>
    <submittedName>
        <fullName evidence="1">Uncharacterized protein</fullName>
    </submittedName>
</protein>
<keyword evidence="2" id="KW-1185">Reference proteome</keyword>
<name>A0A2W4E3F6_9HYPH</name>
<comment type="caution">
    <text evidence="1">The sequence shown here is derived from an EMBL/GenBank/DDBJ whole genome shotgun (WGS) entry which is preliminary data.</text>
</comment>
<reference evidence="1 2" key="1">
    <citation type="journal article" date="2018" name="Sci. Rep.">
        <title>Rhizobium tumorigenes sp. nov., a novel plant tumorigenic bacterium isolated from cane gall tumors on thornless blackberry.</title>
        <authorList>
            <person name="Kuzmanovi N."/>
            <person name="Smalla K."/>
            <person name="Gronow S."/>
            <person name="PuBawska J."/>
        </authorList>
    </citation>
    <scope>NUCLEOTIDE SEQUENCE [LARGE SCALE GENOMIC DNA]</scope>
    <source>
        <strain evidence="1 2">CCBAU 85046</strain>
    </source>
</reference>
<accession>A0A2W4E3F6</accession>
<dbReference type="EMBL" id="PCDP01000053">
    <property type="protein sequence ID" value="PZM10196.1"/>
    <property type="molecule type" value="Genomic_DNA"/>
</dbReference>
<dbReference type="Proteomes" id="UP000248925">
    <property type="component" value="Unassembled WGS sequence"/>
</dbReference>
<proteinExistence type="predicted"/>
<evidence type="ECO:0000313" key="2">
    <source>
        <dbReference type="Proteomes" id="UP000248925"/>
    </source>
</evidence>
<organism evidence="1 2">
    <name type="scientific">Rhizobium tubonense</name>
    <dbReference type="NCBI Taxonomy" id="484088"/>
    <lineage>
        <taxon>Bacteria</taxon>
        <taxon>Pseudomonadati</taxon>
        <taxon>Pseudomonadota</taxon>
        <taxon>Alphaproteobacteria</taxon>
        <taxon>Hyphomicrobiales</taxon>
        <taxon>Rhizobiaceae</taxon>
        <taxon>Rhizobium/Agrobacterium group</taxon>
        <taxon>Rhizobium</taxon>
    </lineage>
</organism>